<feature type="region of interest" description="Disordered" evidence="1">
    <location>
        <begin position="1"/>
        <end position="39"/>
    </location>
</feature>
<evidence type="ECO:0000256" key="1">
    <source>
        <dbReference type="SAM" id="MobiDB-lite"/>
    </source>
</evidence>
<dbReference type="Proteomes" id="UP000015106">
    <property type="component" value="Chromosome 1"/>
</dbReference>
<evidence type="ECO:0000313" key="2">
    <source>
        <dbReference type="EnsemblPlants" id="TuG1812G0100002280.01.T02"/>
    </source>
</evidence>
<dbReference type="EnsemblPlants" id="TuG1812G0100002280.01.T02">
    <property type="protein sequence ID" value="TuG1812G0100002280.01.T02"/>
    <property type="gene ID" value="TuG1812G0100002280.01"/>
</dbReference>
<proteinExistence type="predicted"/>
<protein>
    <submittedName>
        <fullName evidence="2">Uncharacterized protein</fullName>
    </submittedName>
</protein>
<reference evidence="3" key="1">
    <citation type="journal article" date="2013" name="Nature">
        <title>Draft genome of the wheat A-genome progenitor Triticum urartu.</title>
        <authorList>
            <person name="Ling H.Q."/>
            <person name="Zhao S."/>
            <person name="Liu D."/>
            <person name="Wang J."/>
            <person name="Sun H."/>
            <person name="Zhang C."/>
            <person name="Fan H."/>
            <person name="Li D."/>
            <person name="Dong L."/>
            <person name="Tao Y."/>
            <person name="Gao C."/>
            <person name="Wu H."/>
            <person name="Li Y."/>
            <person name="Cui Y."/>
            <person name="Guo X."/>
            <person name="Zheng S."/>
            <person name="Wang B."/>
            <person name="Yu K."/>
            <person name="Liang Q."/>
            <person name="Yang W."/>
            <person name="Lou X."/>
            <person name="Chen J."/>
            <person name="Feng M."/>
            <person name="Jian J."/>
            <person name="Zhang X."/>
            <person name="Luo G."/>
            <person name="Jiang Y."/>
            <person name="Liu J."/>
            <person name="Wang Z."/>
            <person name="Sha Y."/>
            <person name="Zhang B."/>
            <person name="Wu H."/>
            <person name="Tang D."/>
            <person name="Shen Q."/>
            <person name="Xue P."/>
            <person name="Zou S."/>
            <person name="Wang X."/>
            <person name="Liu X."/>
            <person name="Wang F."/>
            <person name="Yang Y."/>
            <person name="An X."/>
            <person name="Dong Z."/>
            <person name="Zhang K."/>
            <person name="Zhang X."/>
            <person name="Luo M.C."/>
            <person name="Dvorak J."/>
            <person name="Tong Y."/>
            <person name="Wang J."/>
            <person name="Yang H."/>
            <person name="Li Z."/>
            <person name="Wang D."/>
            <person name="Zhang A."/>
            <person name="Wang J."/>
        </authorList>
    </citation>
    <scope>NUCLEOTIDE SEQUENCE</scope>
    <source>
        <strain evidence="3">cv. G1812</strain>
    </source>
</reference>
<evidence type="ECO:0000313" key="3">
    <source>
        <dbReference type="Proteomes" id="UP000015106"/>
    </source>
</evidence>
<name>A0A8R7P0H7_TRIUA</name>
<dbReference type="Gramene" id="TuG1812G0100002280.01.T02">
    <property type="protein sequence ID" value="TuG1812G0100002280.01.T02"/>
    <property type="gene ID" value="TuG1812G0100002280.01"/>
</dbReference>
<accession>A0A8R7P0H7</accession>
<feature type="compositionally biased region" description="Basic residues" evidence="1">
    <location>
        <begin position="1"/>
        <end position="13"/>
    </location>
</feature>
<sequence>MPRSAISRHRRRENRPSEQVASTKHSATHWSRHPLLSSK</sequence>
<reference evidence="2" key="3">
    <citation type="submission" date="2022-06" db="UniProtKB">
        <authorList>
            <consortium name="EnsemblPlants"/>
        </authorList>
    </citation>
    <scope>IDENTIFICATION</scope>
</reference>
<dbReference type="AlphaFoldDB" id="A0A8R7P0H7"/>
<reference evidence="2" key="2">
    <citation type="submission" date="2018-03" db="EMBL/GenBank/DDBJ databases">
        <title>The Triticum urartu genome reveals the dynamic nature of wheat genome evolution.</title>
        <authorList>
            <person name="Ling H."/>
            <person name="Ma B."/>
            <person name="Shi X."/>
            <person name="Liu H."/>
            <person name="Dong L."/>
            <person name="Sun H."/>
            <person name="Cao Y."/>
            <person name="Gao Q."/>
            <person name="Zheng S."/>
            <person name="Li Y."/>
            <person name="Yu Y."/>
            <person name="Du H."/>
            <person name="Qi M."/>
            <person name="Li Y."/>
            <person name="Yu H."/>
            <person name="Cui Y."/>
            <person name="Wang N."/>
            <person name="Chen C."/>
            <person name="Wu H."/>
            <person name="Zhao Y."/>
            <person name="Zhang J."/>
            <person name="Li Y."/>
            <person name="Zhou W."/>
            <person name="Zhang B."/>
            <person name="Hu W."/>
            <person name="Eijk M."/>
            <person name="Tang J."/>
            <person name="Witsenboer H."/>
            <person name="Zhao S."/>
            <person name="Li Z."/>
            <person name="Zhang A."/>
            <person name="Wang D."/>
            <person name="Liang C."/>
        </authorList>
    </citation>
    <scope>NUCLEOTIDE SEQUENCE [LARGE SCALE GENOMIC DNA]</scope>
    <source>
        <strain evidence="2">cv. G1812</strain>
    </source>
</reference>
<organism evidence="2 3">
    <name type="scientific">Triticum urartu</name>
    <name type="common">Red wild einkorn</name>
    <name type="synonym">Crithodium urartu</name>
    <dbReference type="NCBI Taxonomy" id="4572"/>
    <lineage>
        <taxon>Eukaryota</taxon>
        <taxon>Viridiplantae</taxon>
        <taxon>Streptophyta</taxon>
        <taxon>Embryophyta</taxon>
        <taxon>Tracheophyta</taxon>
        <taxon>Spermatophyta</taxon>
        <taxon>Magnoliopsida</taxon>
        <taxon>Liliopsida</taxon>
        <taxon>Poales</taxon>
        <taxon>Poaceae</taxon>
        <taxon>BOP clade</taxon>
        <taxon>Pooideae</taxon>
        <taxon>Triticodae</taxon>
        <taxon>Triticeae</taxon>
        <taxon>Triticinae</taxon>
        <taxon>Triticum</taxon>
    </lineage>
</organism>
<keyword evidence="3" id="KW-1185">Reference proteome</keyword>